<gene>
    <name evidence="2" type="ORF">FHX64_002613</name>
</gene>
<dbReference type="Pfam" id="PF00535">
    <property type="entry name" value="Glycos_transf_2"/>
    <property type="match status" value="1"/>
</dbReference>
<dbReference type="RefSeq" id="WP_183414161.1">
    <property type="nucleotide sequence ID" value="NZ_JACHYB010000002.1"/>
</dbReference>
<feature type="domain" description="Glycosyltransferase 2-like" evidence="1">
    <location>
        <begin position="4"/>
        <end position="136"/>
    </location>
</feature>
<dbReference type="PANTHER" id="PTHR22916">
    <property type="entry name" value="GLYCOSYLTRANSFERASE"/>
    <property type="match status" value="1"/>
</dbReference>
<dbReference type="SUPFAM" id="SSF53448">
    <property type="entry name" value="Nucleotide-diphospho-sugar transferases"/>
    <property type="match status" value="1"/>
</dbReference>
<comment type="caution">
    <text evidence="2">The sequence shown here is derived from an EMBL/GenBank/DDBJ whole genome shotgun (WGS) entry which is preliminary data.</text>
</comment>
<sequence>MQLSIILPCYNVEQYIAECLDSLYMQDIPESEYEIICINDCSPDRTRDIIIQYQTKHANLSLIENAVNKHQGISRNIGFDAAKGKYIWFVDPDDYIEHNIIGTLISECEDNNLDVLNFELYKVDLELNIIKNKLANPTEVIPGKNFIHQLGADWQLNGSVGRKVFLKSFLIEIQLYFKVGNYLQDQIYSLRSVYYAKRFRHCDKYCYYYRFNPTSTVNTRMTATKYLSVYTLASDLSQFSEEIKANDPQLSTTVYQAALWYFNFVIKQFFYFKAFEREIAMHYLNNMAPILLHENAINGWKLMLLRHLKEAHTLLYPIAPILIYTRAYKRNLRNKHSS</sequence>
<evidence type="ECO:0000259" key="1">
    <source>
        <dbReference type="Pfam" id="PF00535"/>
    </source>
</evidence>
<dbReference type="Proteomes" id="UP000544222">
    <property type="component" value="Unassembled WGS sequence"/>
</dbReference>
<keyword evidence="3" id="KW-1185">Reference proteome</keyword>
<reference evidence="2 3" key="1">
    <citation type="submission" date="2020-08" db="EMBL/GenBank/DDBJ databases">
        <title>Genomic Encyclopedia of Type Strains, Phase IV (KMG-IV): sequencing the most valuable type-strain genomes for metagenomic binning, comparative biology and taxonomic classification.</title>
        <authorList>
            <person name="Goeker M."/>
        </authorList>
    </citation>
    <scope>NUCLEOTIDE SEQUENCE [LARGE SCALE GENOMIC DNA]</scope>
    <source>
        <strain evidence="2 3">DSM 27471</strain>
    </source>
</reference>
<evidence type="ECO:0000313" key="3">
    <source>
        <dbReference type="Proteomes" id="UP000544222"/>
    </source>
</evidence>
<name>A0A7W5DTE7_9PORP</name>
<evidence type="ECO:0000313" key="2">
    <source>
        <dbReference type="EMBL" id="MBB3188415.1"/>
    </source>
</evidence>
<dbReference type="Gene3D" id="3.90.550.10">
    <property type="entry name" value="Spore Coat Polysaccharide Biosynthesis Protein SpsA, Chain A"/>
    <property type="match status" value="1"/>
</dbReference>
<accession>A0A7W5DTE7</accession>
<protein>
    <submittedName>
        <fullName evidence="2">Glycosyltransferase involved in cell wall biosynthesis</fullName>
    </submittedName>
</protein>
<organism evidence="2 3">
    <name type="scientific">Microbacter margulisiae</name>
    <dbReference type="NCBI Taxonomy" id="1350067"/>
    <lineage>
        <taxon>Bacteria</taxon>
        <taxon>Pseudomonadati</taxon>
        <taxon>Bacteroidota</taxon>
        <taxon>Bacteroidia</taxon>
        <taxon>Bacteroidales</taxon>
        <taxon>Porphyromonadaceae</taxon>
        <taxon>Microbacter</taxon>
    </lineage>
</organism>
<dbReference type="InterPro" id="IPR001173">
    <property type="entry name" value="Glyco_trans_2-like"/>
</dbReference>
<dbReference type="PANTHER" id="PTHR22916:SF3">
    <property type="entry name" value="UDP-GLCNAC:BETAGAL BETA-1,3-N-ACETYLGLUCOSAMINYLTRANSFERASE-LIKE PROTEIN 1"/>
    <property type="match status" value="1"/>
</dbReference>
<dbReference type="AlphaFoldDB" id="A0A7W5DTE7"/>
<keyword evidence="2" id="KW-0808">Transferase</keyword>
<proteinExistence type="predicted"/>
<dbReference type="EMBL" id="JACHYB010000002">
    <property type="protein sequence ID" value="MBB3188415.1"/>
    <property type="molecule type" value="Genomic_DNA"/>
</dbReference>
<dbReference type="InterPro" id="IPR029044">
    <property type="entry name" value="Nucleotide-diphossugar_trans"/>
</dbReference>
<dbReference type="GO" id="GO:0016758">
    <property type="term" value="F:hexosyltransferase activity"/>
    <property type="evidence" value="ECO:0007669"/>
    <property type="project" value="UniProtKB-ARBA"/>
</dbReference>